<dbReference type="Proteomes" id="UP000704068">
    <property type="component" value="Unassembled WGS sequence"/>
</dbReference>
<evidence type="ECO:0000256" key="5">
    <source>
        <dbReference type="ARBA" id="ARBA00023077"/>
    </source>
</evidence>
<keyword evidence="4 8" id="KW-0812">Transmembrane</keyword>
<dbReference type="InterPro" id="IPR039426">
    <property type="entry name" value="TonB-dep_rcpt-like"/>
</dbReference>
<keyword evidence="6 8" id="KW-0472">Membrane</keyword>
<gene>
    <name evidence="13" type="ORF">HXK21_09260</name>
</gene>
<sequence>MDKRALFILSLFLSVTGVAYAQSKTDSLRSPSNDEPLRVLTGNIDNITTKRMNKGLLTGALDALHGQAVGVTIADPNNTEAMLHAVRVRGTTSLTGGNDPLVIIDGVYADLTTLSNVFPADIERFQILKDASETSQYGSRGASGVIVVETKKGRLGDFHISYDITTGPELIYKQLKMLTADGYRTAVRSRGNYLVDKGFNTDFQDAITRTGFVQNHHIAFGGGTNQSNYRASLGFIQHNQVIQTIGSRNFTAKFDILQKGFDDRLQIDLGVFGNIQKNKYILDVQKLFYSAASFNPTFRRGKNPDGTWAQYSDASQITNPQSLLDMLNHEEQALFNAHVRAAYDLGSGLKLSAFGSYSYNSLDIAGFNPTYVWSHGQILRGETRTEALLGNVSLAFEHFFGRHRLEALAMGEASKNILKAFHTQVSNLSTNATGYYDLSAGAVRLWEATGSSYENPALASFLGRLTYTYDDRYALTINTRADGSSKVGRNNRWGFFPSVAGAWTISKEPWMRRLHYPIDLKLRTGYGLSGNLAAIDCYNSLELLKPNGIVYVDGTPTVTIGLMRNANPDLKWEIKKTFNVGVDLSLFSGRFLLTLDYYNAKTKDMLYLYDVSVPPFAYDKLLANLGAMRNSGLEIGLGGVLLRNKDVELNLGVNLAFQRNKLLSLSGMYRGEYLSAPAYQPITSLTGAGFHGGNNNIVYQIVGQPLGVFYLPHCKGLIKNADGTYRYDIADLDGDGVVNIEDGGDRYIAGQATPKVLLGANLGLRYKDFDVSMQINGAFGHKIYNATALTYMNVGSLPFYNVMQDAPARNIYDQTATDYWLEKGDYIHVAYLNFGWTVPLKQARYIHSLRLSFSINNLLTLTGYSGLTPMINSSIVGPTLGTDDKRSYPLYRSYALGVSIQF</sequence>
<comment type="similarity">
    <text evidence="8 9">Belongs to the TonB-dependent receptor family.</text>
</comment>
<evidence type="ECO:0000256" key="1">
    <source>
        <dbReference type="ARBA" id="ARBA00004571"/>
    </source>
</evidence>
<dbReference type="InterPro" id="IPR023996">
    <property type="entry name" value="TonB-dep_OMP_SusC/RagA"/>
</dbReference>
<feature type="signal peptide" evidence="10">
    <location>
        <begin position="1"/>
        <end position="21"/>
    </location>
</feature>
<evidence type="ECO:0000256" key="3">
    <source>
        <dbReference type="ARBA" id="ARBA00022452"/>
    </source>
</evidence>
<dbReference type="Pfam" id="PF07715">
    <property type="entry name" value="Plug"/>
    <property type="match status" value="1"/>
</dbReference>
<evidence type="ECO:0000256" key="10">
    <source>
        <dbReference type="SAM" id="SignalP"/>
    </source>
</evidence>
<dbReference type="InterPro" id="IPR037066">
    <property type="entry name" value="Plug_dom_sf"/>
</dbReference>
<name>A0A929RZ75_9BACT</name>
<feature type="chain" id="PRO_5037756239" evidence="10">
    <location>
        <begin position="22"/>
        <end position="902"/>
    </location>
</feature>
<dbReference type="PROSITE" id="PS52016">
    <property type="entry name" value="TONB_DEPENDENT_REC_3"/>
    <property type="match status" value="1"/>
</dbReference>
<evidence type="ECO:0000256" key="9">
    <source>
        <dbReference type="RuleBase" id="RU003357"/>
    </source>
</evidence>
<dbReference type="NCBIfam" id="TIGR04056">
    <property type="entry name" value="OMP_RagA_SusC"/>
    <property type="match status" value="1"/>
</dbReference>
<dbReference type="FunFam" id="2.40.170.20:FF:000008">
    <property type="entry name" value="TonB-linked outer membrane protein, SusC/RagA family"/>
    <property type="match status" value="1"/>
</dbReference>
<dbReference type="InterPro" id="IPR036942">
    <property type="entry name" value="Beta-barrel_TonB_sf"/>
</dbReference>
<dbReference type="Gene3D" id="2.40.170.20">
    <property type="entry name" value="TonB-dependent receptor, beta-barrel domain"/>
    <property type="match status" value="1"/>
</dbReference>
<evidence type="ECO:0000256" key="8">
    <source>
        <dbReference type="PROSITE-ProRule" id="PRU01360"/>
    </source>
</evidence>
<evidence type="ECO:0000256" key="4">
    <source>
        <dbReference type="ARBA" id="ARBA00022692"/>
    </source>
</evidence>
<dbReference type="SUPFAM" id="SSF56935">
    <property type="entry name" value="Porins"/>
    <property type="match status" value="1"/>
</dbReference>
<dbReference type="InterPro" id="IPR000531">
    <property type="entry name" value="Beta-barrel_TonB"/>
</dbReference>
<keyword evidence="2 8" id="KW-0813">Transport</keyword>
<dbReference type="GO" id="GO:0009279">
    <property type="term" value="C:cell outer membrane"/>
    <property type="evidence" value="ECO:0007669"/>
    <property type="project" value="UniProtKB-SubCell"/>
</dbReference>
<dbReference type="NCBIfam" id="TIGR04057">
    <property type="entry name" value="SusC_RagA_signa"/>
    <property type="match status" value="1"/>
</dbReference>
<evidence type="ECO:0000259" key="12">
    <source>
        <dbReference type="Pfam" id="PF07715"/>
    </source>
</evidence>
<evidence type="ECO:0000256" key="2">
    <source>
        <dbReference type="ARBA" id="ARBA00022448"/>
    </source>
</evidence>
<evidence type="ECO:0000313" key="14">
    <source>
        <dbReference type="Proteomes" id="UP000704068"/>
    </source>
</evidence>
<reference evidence="13" key="1">
    <citation type="submission" date="2020-04" db="EMBL/GenBank/DDBJ databases">
        <title>Deep metagenomics examines the oral microbiome during advanced dental caries in children, revealing novel taxa and co-occurrences with host molecules.</title>
        <authorList>
            <person name="Baker J.L."/>
            <person name="Morton J.T."/>
            <person name="Dinis M."/>
            <person name="Alvarez R."/>
            <person name="Tran N.C."/>
            <person name="Knight R."/>
            <person name="Edlund A."/>
        </authorList>
    </citation>
    <scope>NUCLEOTIDE SEQUENCE</scope>
    <source>
        <strain evidence="13">JCVI_34_bin.1</strain>
    </source>
</reference>
<dbReference type="Gene3D" id="2.170.130.10">
    <property type="entry name" value="TonB-dependent receptor, plug domain"/>
    <property type="match status" value="1"/>
</dbReference>
<dbReference type="Pfam" id="PF00593">
    <property type="entry name" value="TonB_dep_Rec_b-barrel"/>
    <property type="match status" value="1"/>
</dbReference>
<comment type="caution">
    <text evidence="13">The sequence shown here is derived from an EMBL/GenBank/DDBJ whole genome shotgun (WGS) entry which is preliminary data.</text>
</comment>
<dbReference type="InterPro" id="IPR012910">
    <property type="entry name" value="Plug_dom"/>
</dbReference>
<evidence type="ECO:0000313" key="13">
    <source>
        <dbReference type="EMBL" id="MBF0971199.1"/>
    </source>
</evidence>
<organism evidence="13 14">
    <name type="scientific">Alloprevotella tannerae</name>
    <dbReference type="NCBI Taxonomy" id="76122"/>
    <lineage>
        <taxon>Bacteria</taxon>
        <taxon>Pseudomonadati</taxon>
        <taxon>Bacteroidota</taxon>
        <taxon>Bacteroidia</taxon>
        <taxon>Bacteroidales</taxon>
        <taxon>Prevotellaceae</taxon>
        <taxon>Alloprevotella</taxon>
    </lineage>
</organism>
<feature type="domain" description="TonB-dependent receptor plug" evidence="12">
    <location>
        <begin position="39"/>
        <end position="145"/>
    </location>
</feature>
<evidence type="ECO:0000259" key="11">
    <source>
        <dbReference type="Pfam" id="PF00593"/>
    </source>
</evidence>
<dbReference type="RefSeq" id="WP_303764757.1">
    <property type="nucleotide sequence ID" value="NZ_JABZGR010000051.1"/>
</dbReference>
<keyword evidence="5 9" id="KW-0798">TonB box</keyword>
<dbReference type="InterPro" id="IPR023997">
    <property type="entry name" value="TonB-dep_OMP_SusC/RagA_CS"/>
</dbReference>
<keyword evidence="3 8" id="KW-1134">Transmembrane beta strand</keyword>
<keyword evidence="7 8" id="KW-0998">Cell outer membrane</keyword>
<feature type="domain" description="TonB-dependent receptor-like beta-barrel" evidence="11">
    <location>
        <begin position="291"/>
        <end position="858"/>
    </location>
</feature>
<proteinExistence type="inferred from homology"/>
<accession>A0A929RZ75</accession>
<keyword evidence="10" id="KW-0732">Signal</keyword>
<dbReference type="EMBL" id="JABZGR010000051">
    <property type="protein sequence ID" value="MBF0971199.1"/>
    <property type="molecule type" value="Genomic_DNA"/>
</dbReference>
<dbReference type="AlphaFoldDB" id="A0A929RZ75"/>
<comment type="subcellular location">
    <subcellularLocation>
        <location evidence="1 8">Cell outer membrane</location>
        <topology evidence="1 8">Multi-pass membrane protein</topology>
    </subcellularLocation>
</comment>
<protein>
    <submittedName>
        <fullName evidence="13">SusC/RagA family TonB-linked outer membrane protein</fullName>
    </submittedName>
</protein>
<evidence type="ECO:0000256" key="7">
    <source>
        <dbReference type="ARBA" id="ARBA00023237"/>
    </source>
</evidence>
<evidence type="ECO:0000256" key="6">
    <source>
        <dbReference type="ARBA" id="ARBA00023136"/>
    </source>
</evidence>